<dbReference type="EMBL" id="JAJLJH010000008">
    <property type="protein sequence ID" value="MCK9688346.1"/>
    <property type="molecule type" value="Genomic_DNA"/>
</dbReference>
<reference evidence="1" key="1">
    <citation type="submission" date="2021-11" db="EMBL/GenBank/DDBJ databases">
        <title>BS-T2-15 a new species belonging to the Comamonadaceae family isolated from the soil of a French oak forest.</title>
        <authorList>
            <person name="Mieszkin S."/>
            <person name="Alain K."/>
        </authorList>
    </citation>
    <scope>NUCLEOTIDE SEQUENCE</scope>
    <source>
        <strain evidence="1">BS-T2-15</strain>
    </source>
</reference>
<evidence type="ECO:0000313" key="1">
    <source>
        <dbReference type="EMBL" id="MCK9688346.1"/>
    </source>
</evidence>
<dbReference type="RefSeq" id="WP_275684388.1">
    <property type="nucleotide sequence ID" value="NZ_JAJLJH010000008.1"/>
</dbReference>
<protein>
    <submittedName>
        <fullName evidence="1">Uncharacterized protein</fullName>
    </submittedName>
</protein>
<proteinExistence type="predicted"/>
<name>A0A9X1YLV7_9BURK</name>
<dbReference type="PROSITE" id="PS51257">
    <property type="entry name" value="PROKAR_LIPOPROTEIN"/>
    <property type="match status" value="1"/>
</dbReference>
<comment type="caution">
    <text evidence="1">The sequence shown here is derived from an EMBL/GenBank/DDBJ whole genome shotgun (WGS) entry which is preliminary data.</text>
</comment>
<dbReference type="Proteomes" id="UP001139353">
    <property type="component" value="Unassembled WGS sequence"/>
</dbReference>
<evidence type="ECO:0000313" key="2">
    <source>
        <dbReference type="Proteomes" id="UP001139353"/>
    </source>
</evidence>
<dbReference type="AlphaFoldDB" id="A0A9X1YLV7"/>
<gene>
    <name evidence="1" type="ORF">LPC04_21780</name>
</gene>
<accession>A0A9X1YLV7</accession>
<keyword evidence="2" id="KW-1185">Reference proteome</keyword>
<sequence length="715" mass="75446">MLFRFTAPILMAGALASCGGGGSGGDGSPAEQPLVTNGRVYPAASGLVLIEYGQSGRELQRSSPTAADGSFQFSRQLMGSRIEALYTTSPDRVQPVYSARLGNVSTIAQLEVTPLTTWYDQLMVGGVSSTDAASDIKNLLATNCPALAAPLDAQYLTGTATLPAPDHDWLLNAASAYMQAARRLGVGPKVDFTGWSSVMDRHGDTLSQLCAFSAAISDPAWAATQADRLRQEANVQTPDAGKLAVAIDGARSQGLSFLALQIQKSEFPTQTVALQAVGATGQELSLGSDLVMAQYQLAQAPAAKAQDLVALAAGPDTGGSADAPVSTRASVALTSTGTIVNALQGSVTVDGTAAASMRLVNDASTDKTVHLALNGQDMADLSGIIQQIVAMPVAYSGEPLYRKAWRYLVAHKRNTQQLAISAFQFQPDLWLRSLGSSYCEAQSAVLYRIWTAMGYQARVYALTGHVTVEVMVDGHWQVFDPYLEAYYTDRHGQIVGVAELAQDPSLITHPQTPLLPLSSWAYSAKVAGIFASTGNNYLGTAYMSTEPEPLDNTVQLPAGGYLEVDSATDVAMDSVEPGSEVPMSTMKLWVPPGYTGMLRLPLLLLGIEGAGNVQLFGRTLDASGAVDPWHGLAALGGLDTAATDPSIHDRLQYFYFNDTSDIGVTEILVNSSGADGLTLTLMANPLYFPTQKQLTVRASAADMDGLRFAPTPTTP</sequence>
<organism evidence="1 2">
    <name type="scientific">Scleromatobacter humisilvae</name>
    <dbReference type="NCBI Taxonomy" id="2897159"/>
    <lineage>
        <taxon>Bacteria</taxon>
        <taxon>Pseudomonadati</taxon>
        <taxon>Pseudomonadota</taxon>
        <taxon>Betaproteobacteria</taxon>
        <taxon>Burkholderiales</taxon>
        <taxon>Sphaerotilaceae</taxon>
        <taxon>Scleromatobacter</taxon>
    </lineage>
</organism>